<evidence type="ECO:0000256" key="3">
    <source>
        <dbReference type="ARBA" id="ARBA00023163"/>
    </source>
</evidence>
<protein>
    <submittedName>
        <fullName evidence="9">SWI/SNF complex subunit SWI3C</fullName>
    </submittedName>
</protein>
<dbReference type="AlphaFoldDB" id="A0A1D1YBP6"/>
<dbReference type="InterPro" id="IPR009057">
    <property type="entry name" value="Homeodomain-like_sf"/>
</dbReference>
<dbReference type="GO" id="GO:0003677">
    <property type="term" value="F:DNA binding"/>
    <property type="evidence" value="ECO:0007669"/>
    <property type="project" value="UniProtKB-KW"/>
</dbReference>
<sequence>EEEEEEAAADAAAAAAGAPEDEDEDQDLPSHPNADPVVDLRQSGEVLLDGGHRVSDFPVVVRRTVNRPHPSVLAIVSAERSVATGSARARPPAFLENVSHGQLQVLSAVLPDNPALNALAEADKPPAYVCTPPALMEGKGVVKPFGNGRPLVVPVHSDWFNPNTVHRLERQVVPHFFSGKSAENTPERYIALRNRIVAKYLENPARRLSFADCQGLVPGSGGELYDLSRIVRFLDHWGIINYLATVGRRGPKIGDSVLRAEANWELQVHTATLKSIDSLVQFERPRSGYRPEDISVLCSSMGSAGNNDEFTDLDSRIRERLSDHACSYCSFPLPQMHYQSQKEADTILCSECFHDAKFMTGHSSVDFLRVESAKDLCDLDGDCWTDQETLLLLEGIEVYNDNWNEIAEHVGTKSKAQCIMHFIRLPMEDGLLENIEFPCTDVPSH</sequence>
<dbReference type="CDD" id="cd00167">
    <property type="entry name" value="SANT"/>
    <property type="match status" value="1"/>
</dbReference>
<keyword evidence="3" id="KW-0804">Transcription</keyword>
<evidence type="ECO:0000259" key="6">
    <source>
        <dbReference type="PROSITE" id="PS50090"/>
    </source>
</evidence>
<dbReference type="Pfam" id="PF00249">
    <property type="entry name" value="Myb_DNA-binding"/>
    <property type="match status" value="1"/>
</dbReference>
<dbReference type="Gene3D" id="1.10.10.10">
    <property type="entry name" value="Winged helix-like DNA-binding domain superfamily/Winged helix DNA-binding domain"/>
    <property type="match status" value="1"/>
</dbReference>
<dbReference type="PROSITE" id="PS50090">
    <property type="entry name" value="MYB_LIKE"/>
    <property type="match status" value="1"/>
</dbReference>
<dbReference type="PANTHER" id="PTHR12802:SF61">
    <property type="entry name" value="SWI_SNF COMPLEX SUBUNIT SWI3C"/>
    <property type="match status" value="1"/>
</dbReference>
<evidence type="ECO:0000256" key="2">
    <source>
        <dbReference type="ARBA" id="ARBA00023125"/>
    </source>
</evidence>
<feature type="compositionally biased region" description="Low complexity" evidence="5">
    <location>
        <begin position="9"/>
        <end position="18"/>
    </location>
</feature>
<dbReference type="FunFam" id="1.10.10.10:FF:000020">
    <property type="entry name" value="SWI/SNF complex subunit SMARCC2 isoform c"/>
    <property type="match status" value="1"/>
</dbReference>
<feature type="region of interest" description="Disordered" evidence="5">
    <location>
        <begin position="1"/>
        <end position="37"/>
    </location>
</feature>
<dbReference type="InterPro" id="IPR017884">
    <property type="entry name" value="SANT_dom"/>
</dbReference>
<reference evidence="9" key="1">
    <citation type="submission" date="2015-07" db="EMBL/GenBank/DDBJ databases">
        <title>Transcriptome Assembly of Anthurium amnicola.</title>
        <authorList>
            <person name="Suzuki J."/>
        </authorList>
    </citation>
    <scope>NUCLEOTIDE SEQUENCE</scope>
</reference>
<dbReference type="PANTHER" id="PTHR12802">
    <property type="entry name" value="SWI/SNF COMPLEX-RELATED"/>
    <property type="match status" value="1"/>
</dbReference>
<dbReference type="InterPro" id="IPR001005">
    <property type="entry name" value="SANT/Myb"/>
</dbReference>
<feature type="non-terminal residue" evidence="9">
    <location>
        <position position="445"/>
    </location>
</feature>
<gene>
    <name evidence="9" type="primary">SWI3C_6</name>
    <name evidence="9" type="ORF">g.20425</name>
</gene>
<dbReference type="SMART" id="SM00717">
    <property type="entry name" value="SANT"/>
    <property type="match status" value="1"/>
</dbReference>
<dbReference type="GO" id="GO:0005634">
    <property type="term" value="C:nucleus"/>
    <property type="evidence" value="ECO:0007669"/>
    <property type="project" value="UniProtKB-ARBA"/>
</dbReference>
<evidence type="ECO:0000259" key="7">
    <source>
        <dbReference type="PROSITE" id="PS50934"/>
    </source>
</evidence>
<dbReference type="InterPro" id="IPR036388">
    <property type="entry name" value="WH-like_DNA-bd_sf"/>
</dbReference>
<feature type="domain" description="SWIRM" evidence="7">
    <location>
        <begin position="151"/>
        <end position="251"/>
    </location>
</feature>
<evidence type="ECO:0000259" key="8">
    <source>
        <dbReference type="PROSITE" id="PS51293"/>
    </source>
</evidence>
<dbReference type="PROSITE" id="PS50934">
    <property type="entry name" value="SWIRM"/>
    <property type="match status" value="1"/>
</dbReference>
<dbReference type="EMBL" id="GDJX01015901">
    <property type="protein sequence ID" value="JAT52035.1"/>
    <property type="molecule type" value="Transcribed_RNA"/>
</dbReference>
<evidence type="ECO:0000256" key="4">
    <source>
        <dbReference type="ARBA" id="ARBA00023242"/>
    </source>
</evidence>
<feature type="domain" description="SANT" evidence="8">
    <location>
        <begin position="379"/>
        <end position="430"/>
    </location>
</feature>
<dbReference type="Pfam" id="PF04433">
    <property type="entry name" value="SWIRM"/>
    <property type="match status" value="1"/>
</dbReference>
<organism evidence="9">
    <name type="scientific">Anthurium amnicola</name>
    <dbReference type="NCBI Taxonomy" id="1678845"/>
    <lineage>
        <taxon>Eukaryota</taxon>
        <taxon>Viridiplantae</taxon>
        <taxon>Streptophyta</taxon>
        <taxon>Embryophyta</taxon>
        <taxon>Tracheophyta</taxon>
        <taxon>Spermatophyta</taxon>
        <taxon>Magnoliopsida</taxon>
        <taxon>Liliopsida</taxon>
        <taxon>Araceae</taxon>
        <taxon>Pothoideae</taxon>
        <taxon>Potheae</taxon>
        <taxon>Anthurium</taxon>
    </lineage>
</organism>
<keyword evidence="4" id="KW-0539">Nucleus</keyword>
<evidence type="ECO:0000256" key="5">
    <source>
        <dbReference type="SAM" id="MobiDB-lite"/>
    </source>
</evidence>
<dbReference type="InterPro" id="IPR007526">
    <property type="entry name" value="SWIRM"/>
</dbReference>
<dbReference type="SUPFAM" id="SSF46689">
    <property type="entry name" value="Homeodomain-like"/>
    <property type="match status" value="2"/>
</dbReference>
<dbReference type="PROSITE" id="PS51293">
    <property type="entry name" value="SANT"/>
    <property type="match status" value="1"/>
</dbReference>
<feature type="non-terminal residue" evidence="9">
    <location>
        <position position="1"/>
    </location>
</feature>
<feature type="domain" description="Myb-like" evidence="6">
    <location>
        <begin position="384"/>
        <end position="426"/>
    </location>
</feature>
<keyword evidence="2" id="KW-0238">DNA-binding</keyword>
<evidence type="ECO:0000313" key="9">
    <source>
        <dbReference type="EMBL" id="JAT52035.1"/>
    </source>
</evidence>
<proteinExistence type="predicted"/>
<accession>A0A1D1YBP6</accession>
<dbReference type="FunFam" id="1.10.10.60:FF:000014">
    <property type="entry name" value="SWI/SNF complex subunit SMARCC2 isoform C"/>
    <property type="match status" value="1"/>
</dbReference>
<keyword evidence="1" id="KW-0805">Transcription regulation</keyword>
<evidence type="ECO:0000256" key="1">
    <source>
        <dbReference type="ARBA" id="ARBA00023015"/>
    </source>
</evidence>
<name>A0A1D1YBP6_9ARAE</name>
<dbReference type="Gene3D" id="1.10.10.60">
    <property type="entry name" value="Homeodomain-like"/>
    <property type="match status" value="1"/>
</dbReference>